<accession>A0ABQ5DVW7</accession>
<gene>
    <name evidence="1" type="ORF">Tco_0952040</name>
</gene>
<protein>
    <submittedName>
        <fullName evidence="1">Uncharacterized protein</fullName>
    </submittedName>
</protein>
<organism evidence="1 2">
    <name type="scientific">Tanacetum coccineum</name>
    <dbReference type="NCBI Taxonomy" id="301880"/>
    <lineage>
        <taxon>Eukaryota</taxon>
        <taxon>Viridiplantae</taxon>
        <taxon>Streptophyta</taxon>
        <taxon>Embryophyta</taxon>
        <taxon>Tracheophyta</taxon>
        <taxon>Spermatophyta</taxon>
        <taxon>Magnoliopsida</taxon>
        <taxon>eudicotyledons</taxon>
        <taxon>Gunneridae</taxon>
        <taxon>Pentapetalae</taxon>
        <taxon>asterids</taxon>
        <taxon>campanulids</taxon>
        <taxon>Asterales</taxon>
        <taxon>Asteraceae</taxon>
        <taxon>Asteroideae</taxon>
        <taxon>Anthemideae</taxon>
        <taxon>Anthemidinae</taxon>
        <taxon>Tanacetum</taxon>
    </lineage>
</organism>
<comment type="caution">
    <text evidence="1">The sequence shown here is derived from an EMBL/GenBank/DDBJ whole genome shotgun (WGS) entry which is preliminary data.</text>
</comment>
<reference evidence="1" key="2">
    <citation type="submission" date="2022-01" db="EMBL/GenBank/DDBJ databases">
        <authorList>
            <person name="Yamashiro T."/>
            <person name="Shiraishi A."/>
            <person name="Satake H."/>
            <person name="Nakayama K."/>
        </authorList>
    </citation>
    <scope>NUCLEOTIDE SEQUENCE</scope>
</reference>
<keyword evidence="2" id="KW-1185">Reference proteome</keyword>
<reference evidence="1" key="1">
    <citation type="journal article" date="2022" name="Int. J. Mol. Sci.">
        <title>Draft Genome of Tanacetum Coccineum: Genomic Comparison of Closely Related Tanacetum-Family Plants.</title>
        <authorList>
            <person name="Yamashiro T."/>
            <person name="Shiraishi A."/>
            <person name="Nakayama K."/>
            <person name="Satake H."/>
        </authorList>
    </citation>
    <scope>NUCLEOTIDE SEQUENCE</scope>
</reference>
<dbReference type="Proteomes" id="UP001151760">
    <property type="component" value="Unassembled WGS sequence"/>
</dbReference>
<evidence type="ECO:0000313" key="1">
    <source>
        <dbReference type="EMBL" id="GJT43325.1"/>
    </source>
</evidence>
<sequence>MSRPRSSPSPFAPFITLSAGIPPRGCVWAVWGYRAWGAIVFAPPPRNSIMPVTAGSYVGVARRPERHCQILDISRVYFDKSGVCAAGGGAVLVSVCSRGGSGETVQGRGVFWRSDTAVDGYSVIGAHIGAISAGGYVWGVSRMVGGLLGGWVGGNLIYDKLGDIAADSRGVSLEVSAAGGEALDGTYGVGTVFGVGVRGITVWRGAGGRPERKQDWVVLTWSWVEASAQCGIGDCGSLFKVEVELLSVEQSSGQRVVLGLLLIGDGGWETLGGGALDCSWTSASRGGGVVGDLVGVYDMDGMGYSVEGVHQEGDAVKSRVGIGRIGRGSYDGSGVELRDVREWHSCDGRDSWIWGGDLHSSSRERQTRRECKGDVICVDWVGLVMSGVRVGWENRLSAARVGAGTGVGGDGEGGGESLGEVSMTCRGEDGDDKDVAIRGADGRSTENVQSMCQVGSKRASICRRGFVDAKPNLSGKLVQDTVNVSIYSAPGKQGCRATGSVA</sequence>
<dbReference type="EMBL" id="BQNB010015719">
    <property type="protein sequence ID" value="GJT43325.1"/>
    <property type="molecule type" value="Genomic_DNA"/>
</dbReference>
<evidence type="ECO:0000313" key="2">
    <source>
        <dbReference type="Proteomes" id="UP001151760"/>
    </source>
</evidence>
<proteinExistence type="predicted"/>
<name>A0ABQ5DVW7_9ASTR</name>